<comment type="subcellular location">
    <subcellularLocation>
        <location evidence="1">Secreted</location>
    </subcellularLocation>
</comment>
<evidence type="ECO:0000256" key="3">
    <source>
        <dbReference type="ARBA" id="ARBA00022729"/>
    </source>
</evidence>
<feature type="signal peptide" evidence="5">
    <location>
        <begin position="1"/>
        <end position="21"/>
    </location>
</feature>
<dbReference type="Gene3D" id="4.10.410.10">
    <property type="entry name" value="Pancreatic trypsin inhibitor Kunitz domain"/>
    <property type="match status" value="1"/>
</dbReference>
<dbReference type="SUPFAM" id="SSF57362">
    <property type="entry name" value="BPTI-like"/>
    <property type="match status" value="1"/>
</dbReference>
<keyword evidence="4" id="KW-1015">Disulfide bond</keyword>
<keyword evidence="8" id="KW-1185">Reference proteome</keyword>
<keyword evidence="2" id="KW-0964">Secreted</keyword>
<name>A0A7J7ITX9_BUGNE</name>
<evidence type="ECO:0000256" key="1">
    <source>
        <dbReference type="ARBA" id="ARBA00004613"/>
    </source>
</evidence>
<keyword evidence="3 5" id="KW-0732">Signal</keyword>
<dbReference type="GO" id="GO:0048019">
    <property type="term" value="F:receptor antagonist activity"/>
    <property type="evidence" value="ECO:0007669"/>
    <property type="project" value="TreeGrafter"/>
</dbReference>
<dbReference type="PROSITE" id="PS50279">
    <property type="entry name" value="BPTI_KUNITZ_2"/>
    <property type="match status" value="1"/>
</dbReference>
<accession>A0A7J7ITX9</accession>
<dbReference type="OrthoDB" id="4473401at2759"/>
<dbReference type="PANTHER" id="PTHR45938">
    <property type="entry name" value="ACP24A4-RELATED"/>
    <property type="match status" value="1"/>
</dbReference>
<dbReference type="Proteomes" id="UP000593567">
    <property type="component" value="Unassembled WGS sequence"/>
</dbReference>
<gene>
    <name evidence="7" type="ORF">EB796_024297</name>
</gene>
<evidence type="ECO:0000313" key="8">
    <source>
        <dbReference type="Proteomes" id="UP000593567"/>
    </source>
</evidence>
<dbReference type="InterPro" id="IPR036880">
    <property type="entry name" value="Kunitz_BPTI_sf"/>
</dbReference>
<dbReference type="InterPro" id="IPR020901">
    <property type="entry name" value="Prtase_inh_Kunz-CS"/>
</dbReference>
<evidence type="ECO:0000256" key="5">
    <source>
        <dbReference type="SAM" id="SignalP"/>
    </source>
</evidence>
<dbReference type="SMART" id="SM00131">
    <property type="entry name" value="KU"/>
    <property type="match status" value="1"/>
</dbReference>
<dbReference type="GO" id="GO:0004867">
    <property type="term" value="F:serine-type endopeptidase inhibitor activity"/>
    <property type="evidence" value="ECO:0007669"/>
    <property type="project" value="InterPro"/>
</dbReference>
<dbReference type="PRINTS" id="PR00759">
    <property type="entry name" value="BASICPTASE"/>
</dbReference>
<sequence>MKAIIATLLISAICLVQLTQAGPPDVCDLPLVTGPCRAYFPRYGFSGGRCIRFVYGGCQGNGNNFITKSACEAACK</sequence>
<dbReference type="Pfam" id="PF00014">
    <property type="entry name" value="Kunitz_BPTI"/>
    <property type="match status" value="1"/>
</dbReference>
<dbReference type="FunFam" id="4.10.410.10:FF:000020">
    <property type="entry name" value="Collagen, type VI, alpha 3"/>
    <property type="match status" value="1"/>
</dbReference>
<evidence type="ECO:0000256" key="2">
    <source>
        <dbReference type="ARBA" id="ARBA00022525"/>
    </source>
</evidence>
<dbReference type="GO" id="GO:0005615">
    <property type="term" value="C:extracellular space"/>
    <property type="evidence" value="ECO:0007669"/>
    <property type="project" value="TreeGrafter"/>
</dbReference>
<dbReference type="PANTHER" id="PTHR45938:SF11">
    <property type="entry name" value="WAP, KAZAL, IMMUNOGLOBULIN, KUNITZ AND NTR DOMAIN-CONTAINING PROTEIN 2-LIKE"/>
    <property type="match status" value="1"/>
</dbReference>
<organism evidence="7 8">
    <name type="scientific">Bugula neritina</name>
    <name type="common">Brown bryozoan</name>
    <name type="synonym">Sertularia neritina</name>
    <dbReference type="NCBI Taxonomy" id="10212"/>
    <lineage>
        <taxon>Eukaryota</taxon>
        <taxon>Metazoa</taxon>
        <taxon>Spiralia</taxon>
        <taxon>Lophotrochozoa</taxon>
        <taxon>Bryozoa</taxon>
        <taxon>Gymnolaemata</taxon>
        <taxon>Cheilostomatida</taxon>
        <taxon>Flustrina</taxon>
        <taxon>Buguloidea</taxon>
        <taxon>Bugulidae</taxon>
        <taxon>Bugula</taxon>
    </lineage>
</organism>
<protein>
    <submittedName>
        <fullName evidence="7">SPINT3</fullName>
    </submittedName>
</protein>
<evidence type="ECO:0000256" key="4">
    <source>
        <dbReference type="ARBA" id="ARBA00023157"/>
    </source>
</evidence>
<dbReference type="GO" id="GO:0050431">
    <property type="term" value="F:transforming growth factor beta binding"/>
    <property type="evidence" value="ECO:0007669"/>
    <property type="project" value="TreeGrafter"/>
</dbReference>
<dbReference type="EMBL" id="VXIV02003404">
    <property type="protein sequence ID" value="KAF6017383.1"/>
    <property type="molecule type" value="Genomic_DNA"/>
</dbReference>
<dbReference type="AlphaFoldDB" id="A0A7J7ITX9"/>
<dbReference type="InterPro" id="IPR002223">
    <property type="entry name" value="Kunitz_BPTI"/>
</dbReference>
<proteinExistence type="predicted"/>
<dbReference type="PROSITE" id="PS00280">
    <property type="entry name" value="BPTI_KUNITZ_1"/>
    <property type="match status" value="1"/>
</dbReference>
<feature type="chain" id="PRO_5029516715" evidence="5">
    <location>
        <begin position="22"/>
        <end position="76"/>
    </location>
</feature>
<reference evidence="7" key="1">
    <citation type="submission" date="2020-06" db="EMBL/GenBank/DDBJ databases">
        <title>Draft genome of Bugula neritina, a colonial animal packing powerful symbionts and potential medicines.</title>
        <authorList>
            <person name="Rayko M."/>
        </authorList>
    </citation>
    <scope>NUCLEOTIDE SEQUENCE [LARGE SCALE GENOMIC DNA]</scope>
    <source>
        <strain evidence="7">Kwan_BN1</strain>
    </source>
</reference>
<evidence type="ECO:0000313" key="7">
    <source>
        <dbReference type="EMBL" id="KAF6017383.1"/>
    </source>
</evidence>
<feature type="domain" description="BPTI/Kunitz inhibitor" evidence="6">
    <location>
        <begin position="27"/>
        <end position="75"/>
    </location>
</feature>
<comment type="caution">
    <text evidence="7">The sequence shown here is derived from an EMBL/GenBank/DDBJ whole genome shotgun (WGS) entry which is preliminary data.</text>
</comment>
<evidence type="ECO:0000259" key="6">
    <source>
        <dbReference type="PROSITE" id="PS50279"/>
    </source>
</evidence>